<dbReference type="Proteomes" id="UP000077202">
    <property type="component" value="Unassembled WGS sequence"/>
</dbReference>
<sequence>MPTRFWYMNGSGCMAGHLESVRTWVKRDVTCSMVQHSQRLVARRMTVRLGARSVRLGHGRSGGAHRQQQQHQQRCLKRMQLEWVASVCGGRHGGEEAEVAAAAVTGGAAEMRKVWRLLDAEVMPPRREDEMRAVL</sequence>
<dbReference type="EMBL" id="LVLJ01001453">
    <property type="protein sequence ID" value="OAE29532.1"/>
    <property type="molecule type" value="Genomic_DNA"/>
</dbReference>
<name>A0A176WAS3_MARPO</name>
<accession>A0A176WAS3</accession>
<evidence type="ECO:0000313" key="1">
    <source>
        <dbReference type="EMBL" id="OAE29532.1"/>
    </source>
</evidence>
<dbReference type="AlphaFoldDB" id="A0A176WAS3"/>
<proteinExistence type="predicted"/>
<protein>
    <submittedName>
        <fullName evidence="1">Uncharacterized protein</fullName>
    </submittedName>
</protein>
<keyword evidence="2" id="KW-1185">Reference proteome</keyword>
<organism evidence="1 2">
    <name type="scientific">Marchantia polymorpha subsp. ruderalis</name>
    <dbReference type="NCBI Taxonomy" id="1480154"/>
    <lineage>
        <taxon>Eukaryota</taxon>
        <taxon>Viridiplantae</taxon>
        <taxon>Streptophyta</taxon>
        <taxon>Embryophyta</taxon>
        <taxon>Marchantiophyta</taxon>
        <taxon>Marchantiopsida</taxon>
        <taxon>Marchantiidae</taxon>
        <taxon>Marchantiales</taxon>
        <taxon>Marchantiaceae</taxon>
        <taxon>Marchantia</taxon>
    </lineage>
</organism>
<reference evidence="1" key="1">
    <citation type="submission" date="2016-03" db="EMBL/GenBank/DDBJ databases">
        <title>Mechanisms controlling the formation of the plant cell surface in tip-growing cells are functionally conserved among land plants.</title>
        <authorList>
            <person name="Honkanen S."/>
            <person name="Jones V.A."/>
            <person name="Morieri G."/>
            <person name="Champion C."/>
            <person name="Hetherington A.J."/>
            <person name="Kelly S."/>
            <person name="Saint-Marcoux D."/>
            <person name="Proust H."/>
            <person name="Prescott H."/>
            <person name="Dolan L."/>
        </authorList>
    </citation>
    <scope>NUCLEOTIDE SEQUENCE [LARGE SCALE GENOMIC DNA]</scope>
    <source>
        <tissue evidence="1">Whole gametophyte</tissue>
    </source>
</reference>
<gene>
    <name evidence="1" type="ORF">AXG93_4486s1030</name>
</gene>
<comment type="caution">
    <text evidence="1">The sequence shown here is derived from an EMBL/GenBank/DDBJ whole genome shotgun (WGS) entry which is preliminary data.</text>
</comment>
<evidence type="ECO:0000313" key="2">
    <source>
        <dbReference type="Proteomes" id="UP000077202"/>
    </source>
</evidence>